<feature type="transmembrane region" description="Helical" evidence="1">
    <location>
        <begin position="289"/>
        <end position="317"/>
    </location>
</feature>
<feature type="transmembrane region" description="Helical" evidence="1">
    <location>
        <begin position="7"/>
        <end position="27"/>
    </location>
</feature>
<feature type="transmembrane region" description="Helical" evidence="1">
    <location>
        <begin position="39"/>
        <end position="66"/>
    </location>
</feature>
<organism evidence="2 3">
    <name type="scientific">Acanthamoeba castellanii (strain ATCC 30010 / Neff)</name>
    <dbReference type="NCBI Taxonomy" id="1257118"/>
    <lineage>
        <taxon>Eukaryota</taxon>
        <taxon>Amoebozoa</taxon>
        <taxon>Discosea</taxon>
        <taxon>Longamoebia</taxon>
        <taxon>Centramoebida</taxon>
        <taxon>Acanthamoebidae</taxon>
        <taxon>Acanthamoeba</taxon>
    </lineage>
</organism>
<feature type="transmembrane region" description="Helical" evidence="1">
    <location>
        <begin position="254"/>
        <end position="277"/>
    </location>
</feature>
<feature type="transmembrane region" description="Helical" evidence="1">
    <location>
        <begin position="394"/>
        <end position="413"/>
    </location>
</feature>
<proteinExistence type="predicted"/>
<dbReference type="EMBL" id="KB007811">
    <property type="protein sequence ID" value="ELR24844.1"/>
    <property type="molecule type" value="Genomic_DNA"/>
</dbReference>
<dbReference type="RefSeq" id="XP_004356744.1">
    <property type="nucleotide sequence ID" value="XM_004356691.1"/>
</dbReference>
<protein>
    <recommendedName>
        <fullName evidence="4">Transmembrane protein</fullName>
    </recommendedName>
</protein>
<dbReference type="KEGG" id="acan:ACA1_175180"/>
<name>L8HGZ8_ACACF</name>
<feature type="transmembrane region" description="Helical" evidence="1">
    <location>
        <begin position="323"/>
        <end position="348"/>
    </location>
</feature>
<feature type="transmembrane region" description="Helical" evidence="1">
    <location>
        <begin position="227"/>
        <end position="248"/>
    </location>
</feature>
<dbReference type="Proteomes" id="UP000011083">
    <property type="component" value="Unassembled WGS sequence"/>
</dbReference>
<evidence type="ECO:0008006" key="4">
    <source>
        <dbReference type="Google" id="ProtNLM"/>
    </source>
</evidence>
<feature type="transmembrane region" description="Helical" evidence="1">
    <location>
        <begin position="87"/>
        <end position="106"/>
    </location>
</feature>
<feature type="transmembrane region" description="Helical" evidence="1">
    <location>
        <begin position="360"/>
        <end position="382"/>
    </location>
</feature>
<gene>
    <name evidence="2" type="ORF">ACA1_175180</name>
</gene>
<evidence type="ECO:0000313" key="3">
    <source>
        <dbReference type="Proteomes" id="UP000011083"/>
    </source>
</evidence>
<reference evidence="2 3" key="1">
    <citation type="journal article" date="2013" name="Genome Biol.">
        <title>Genome of Acanthamoeba castellanii highlights extensive lateral gene transfer and early evolution of tyrosine kinase signaling.</title>
        <authorList>
            <person name="Clarke M."/>
            <person name="Lohan A.J."/>
            <person name="Liu B."/>
            <person name="Lagkouvardos I."/>
            <person name="Roy S."/>
            <person name="Zafar N."/>
            <person name="Bertelli C."/>
            <person name="Schilde C."/>
            <person name="Kianianmomeni A."/>
            <person name="Burglin T.R."/>
            <person name="Frech C."/>
            <person name="Turcotte B."/>
            <person name="Kopec K.O."/>
            <person name="Synnott J.M."/>
            <person name="Choo C."/>
            <person name="Paponov I."/>
            <person name="Finkler A."/>
            <person name="Soon Heng Tan C."/>
            <person name="Hutchins A.P."/>
            <person name="Weinmeier T."/>
            <person name="Rattei T."/>
            <person name="Chu J.S."/>
            <person name="Gimenez G."/>
            <person name="Irimia M."/>
            <person name="Rigden D.J."/>
            <person name="Fitzpatrick D.A."/>
            <person name="Lorenzo-Morales J."/>
            <person name="Bateman A."/>
            <person name="Chiu C.H."/>
            <person name="Tang P."/>
            <person name="Hegemann P."/>
            <person name="Fromm H."/>
            <person name="Raoult D."/>
            <person name="Greub G."/>
            <person name="Miranda-Saavedra D."/>
            <person name="Chen N."/>
            <person name="Nash P."/>
            <person name="Ginger M.L."/>
            <person name="Horn M."/>
            <person name="Schaap P."/>
            <person name="Caler L."/>
            <person name="Loftus B."/>
        </authorList>
    </citation>
    <scope>NUCLEOTIDE SEQUENCE [LARGE SCALE GENOMIC DNA]</scope>
    <source>
        <strain evidence="2 3">Neff</strain>
    </source>
</reference>
<feature type="transmembrane region" description="Helical" evidence="1">
    <location>
        <begin position="152"/>
        <end position="175"/>
    </location>
</feature>
<keyword evidence="1" id="KW-1133">Transmembrane helix</keyword>
<keyword evidence="1" id="KW-0472">Membrane</keyword>
<feature type="transmembrane region" description="Helical" evidence="1">
    <location>
        <begin position="112"/>
        <end position="132"/>
    </location>
</feature>
<accession>L8HGZ8</accession>
<sequence>MARVKSLMLGYQLIAVVGILLVGLFVSELMEDSKRHSEAWLITRLVLAIFLYVYVILSLVPLWAFFSEWRGRGCKALMRRLVSVPTVLLLLSLVALVAVDSVSFLVKQEDRALFGAFHVLSILCALFEFVFLMLRQRQAKEDMRMNSRVCDLLVMSIVTIYSALAVVDVVGSAYGYAHRLEKKLPEVVPISTLVLPLVVEFHRNIARHWLKFNFEPHAHKRGERVCFPGEGVLLFVVAALMMLAIAFIPHTWRYLFALLSVLVGSLLFYTIFALWHWTPTDPALYRNLAAHWVVITFDRVLLGITSSVTSVIFIVFVCTQAENAMVVITLLLLLFTHIMQTFFMIWLMDIKKISTNWTHLGRFGQLAMIVYNLFAFLLYAFYANDAYESSSAAGKVVIVVSFFVATSFWDLAIHWSEFSFVRPGEAQEVVEEEHGYVYHAVGDGDDNDDERQRYYKDEGEEAQHHQPAVLTSYIEGGAQAD</sequence>
<dbReference type="VEuPathDB" id="AmoebaDB:ACA1_175180"/>
<dbReference type="AlphaFoldDB" id="L8HGZ8"/>
<dbReference type="GeneID" id="14925875"/>
<keyword evidence="1" id="KW-0812">Transmembrane</keyword>
<keyword evidence="3" id="KW-1185">Reference proteome</keyword>
<evidence type="ECO:0000256" key="1">
    <source>
        <dbReference type="SAM" id="Phobius"/>
    </source>
</evidence>
<evidence type="ECO:0000313" key="2">
    <source>
        <dbReference type="EMBL" id="ELR24844.1"/>
    </source>
</evidence>